<dbReference type="Proteomes" id="UP000826661">
    <property type="component" value="Chromosome I"/>
</dbReference>
<accession>A0A8G0L092</accession>
<name>A0A8G0L092_9HYPO</name>
<keyword evidence="2" id="KW-1185">Reference proteome</keyword>
<organism evidence="1 2">
    <name type="scientific">Trichoderma simmonsii</name>
    <dbReference type="NCBI Taxonomy" id="1491479"/>
    <lineage>
        <taxon>Eukaryota</taxon>
        <taxon>Fungi</taxon>
        <taxon>Dikarya</taxon>
        <taxon>Ascomycota</taxon>
        <taxon>Pezizomycotina</taxon>
        <taxon>Sordariomycetes</taxon>
        <taxon>Hypocreomycetidae</taxon>
        <taxon>Hypocreales</taxon>
        <taxon>Hypocreaceae</taxon>
        <taxon>Trichoderma</taxon>
    </lineage>
</organism>
<dbReference type="EMBL" id="CP075864">
    <property type="protein sequence ID" value="QYS93366.1"/>
    <property type="molecule type" value="Genomic_DNA"/>
</dbReference>
<evidence type="ECO:0000313" key="2">
    <source>
        <dbReference type="Proteomes" id="UP000826661"/>
    </source>
</evidence>
<gene>
    <name evidence="1" type="ORF">H0G86_000744</name>
</gene>
<evidence type="ECO:0000313" key="1">
    <source>
        <dbReference type="EMBL" id="QYS93366.1"/>
    </source>
</evidence>
<sequence>MKSNVLCESLDQRHKPCISSSISQPSNSFIFSHCLGYWWVASLDTRTQASELGTGVPYMQPESQLLIWLCAFAPSPFFPREQGCTPQLKVIPGLRYEWRPASESARSQCFVLIFSSDGIRGLQRI</sequence>
<protein>
    <submittedName>
        <fullName evidence="1">Uncharacterized protein</fullName>
    </submittedName>
</protein>
<reference evidence="1 2" key="1">
    <citation type="journal article" date="2021" name="BMC Genomics">
        <title>Telomere-to-telomere genome assembly of asparaginase-producing Trichoderma simmonsii.</title>
        <authorList>
            <person name="Chung D."/>
            <person name="Kwon Y.M."/>
            <person name="Yang Y."/>
        </authorList>
    </citation>
    <scope>NUCLEOTIDE SEQUENCE [LARGE SCALE GENOMIC DNA]</scope>
    <source>
        <strain evidence="1 2">GH-Sj1</strain>
    </source>
</reference>
<proteinExistence type="predicted"/>
<dbReference type="AlphaFoldDB" id="A0A8G0L092"/>